<reference evidence="1 2" key="1">
    <citation type="submission" date="2024-01" db="EMBL/GenBank/DDBJ databases">
        <authorList>
            <person name="Deng Y."/>
            <person name="Su J."/>
        </authorList>
    </citation>
    <scope>NUCLEOTIDE SEQUENCE [LARGE SCALE GENOMIC DNA]</scope>
    <source>
        <strain evidence="1 2">CPCC 100088</strain>
    </source>
</reference>
<sequence length="170" mass="18761">MMHTVIEDPTETVKAARVRRMCGKLVGDAAAPIYGEQLGEALILGTGDRNEAEALHALFAAYDGARSAYAGRILGMRIHPAVSATEYRAKPEETEISEPVDLRTEEQKIEAAKRGSAEWDARLAKLQRWQALIIDSVRFGRETLHDAGDLTVSGRSFVAAMRKLRDVVER</sequence>
<proteinExistence type="predicted"/>
<comment type="caution">
    <text evidence="1">The sequence shown here is derived from an EMBL/GenBank/DDBJ whole genome shotgun (WGS) entry which is preliminary data.</text>
</comment>
<dbReference type="Proteomes" id="UP001438953">
    <property type="component" value="Unassembled WGS sequence"/>
</dbReference>
<reference evidence="1 2" key="2">
    <citation type="submission" date="2024-06" db="EMBL/GenBank/DDBJ databases">
        <title>Thioclava kandeliae sp. nov. from a rhizosphere soil sample of Kandelia candel in a mangrove.</title>
        <authorList>
            <person name="Mu T."/>
        </authorList>
    </citation>
    <scope>NUCLEOTIDE SEQUENCE [LARGE SCALE GENOMIC DNA]</scope>
    <source>
        <strain evidence="1 2">CPCC 100088</strain>
    </source>
</reference>
<evidence type="ECO:0000313" key="1">
    <source>
        <dbReference type="EMBL" id="MER5171602.1"/>
    </source>
</evidence>
<evidence type="ECO:0000313" key="2">
    <source>
        <dbReference type="Proteomes" id="UP001438953"/>
    </source>
</evidence>
<gene>
    <name evidence="1" type="ORF">VSX56_07415</name>
</gene>
<protein>
    <submittedName>
        <fullName evidence="1">Uncharacterized protein</fullName>
    </submittedName>
</protein>
<keyword evidence="2" id="KW-1185">Reference proteome</keyword>
<accession>A0ABV1SFC6</accession>
<name>A0ABV1SFC6_9RHOB</name>
<organism evidence="1 2">
    <name type="scientific">Thioclava kandeliae</name>
    <dbReference type="NCBI Taxonomy" id="3070818"/>
    <lineage>
        <taxon>Bacteria</taxon>
        <taxon>Pseudomonadati</taxon>
        <taxon>Pseudomonadota</taxon>
        <taxon>Alphaproteobacteria</taxon>
        <taxon>Rhodobacterales</taxon>
        <taxon>Paracoccaceae</taxon>
        <taxon>Thioclava</taxon>
    </lineage>
</organism>
<dbReference type="EMBL" id="JAYWLC010000004">
    <property type="protein sequence ID" value="MER5171602.1"/>
    <property type="molecule type" value="Genomic_DNA"/>
</dbReference>